<dbReference type="GO" id="GO:0051603">
    <property type="term" value="P:proteolysis involved in protein catabolic process"/>
    <property type="evidence" value="ECO:0007669"/>
    <property type="project" value="TreeGrafter"/>
</dbReference>
<dbReference type="Pfam" id="PF07687">
    <property type="entry name" value="M20_dimer"/>
    <property type="match status" value="1"/>
</dbReference>
<keyword evidence="8" id="KW-0472">Membrane</keyword>
<dbReference type="GO" id="GO:0006629">
    <property type="term" value="P:lipid metabolic process"/>
    <property type="evidence" value="ECO:0007669"/>
    <property type="project" value="UniProtKB-ARBA"/>
</dbReference>
<dbReference type="InterPro" id="IPR036264">
    <property type="entry name" value="Bact_exopeptidase_dim_dom"/>
</dbReference>
<proteinExistence type="inferred from homology"/>
<reference evidence="10" key="1">
    <citation type="submission" date="2020-10" db="EMBL/GenBank/DDBJ databases">
        <authorList>
            <person name="Palmer J.M."/>
        </authorList>
    </citation>
    <scope>NUCLEOTIDE SEQUENCE</scope>
    <source>
        <strain evidence="10">UCD 2041</strain>
    </source>
</reference>
<dbReference type="AlphaFoldDB" id="A0A871R6Q2"/>
<evidence type="ECO:0000256" key="1">
    <source>
        <dbReference type="ARBA" id="ARBA00006247"/>
    </source>
</evidence>
<dbReference type="GO" id="GO:0043605">
    <property type="term" value="P:amide catabolic process"/>
    <property type="evidence" value="ECO:0007669"/>
    <property type="project" value="UniProtKB-ARBA"/>
</dbReference>
<evidence type="ECO:0000256" key="6">
    <source>
        <dbReference type="PIRSR" id="PIRSR037217-1"/>
    </source>
</evidence>
<feature type="binding site" evidence="7">
    <location>
        <position position="162"/>
    </location>
    <ligand>
        <name>Zn(2+)</name>
        <dbReference type="ChEBI" id="CHEBI:29105"/>
        <label>2</label>
    </ligand>
</feature>
<dbReference type="OrthoDB" id="3064516at2759"/>
<dbReference type="PANTHER" id="PTHR45962:SF1">
    <property type="entry name" value="N-FATTY-ACYL-AMINO ACID SYNTHASE_HYDROLASE PM20D1"/>
    <property type="match status" value="1"/>
</dbReference>
<dbReference type="GO" id="GO:1990845">
    <property type="term" value="P:adaptive thermogenesis"/>
    <property type="evidence" value="ECO:0007669"/>
    <property type="project" value="UniProtKB-ARBA"/>
</dbReference>
<feature type="domain" description="Peptidase M20 dimerisation" evidence="9">
    <location>
        <begin position="279"/>
        <end position="432"/>
    </location>
</feature>
<dbReference type="GO" id="GO:0043604">
    <property type="term" value="P:amide biosynthetic process"/>
    <property type="evidence" value="ECO:0007669"/>
    <property type="project" value="UniProtKB-ARBA"/>
</dbReference>
<dbReference type="InterPro" id="IPR047177">
    <property type="entry name" value="Pept_M20A"/>
</dbReference>
<dbReference type="Gene3D" id="3.40.630.10">
    <property type="entry name" value="Zn peptidases"/>
    <property type="match status" value="1"/>
</dbReference>
<dbReference type="CDD" id="cd05674">
    <property type="entry name" value="M20_yscS"/>
    <property type="match status" value="1"/>
</dbReference>
<keyword evidence="5 7" id="KW-0862">Zinc</keyword>
<keyword evidence="2" id="KW-0645">Protease</keyword>
<dbReference type="InterPro" id="IPR017141">
    <property type="entry name" value="Pept_M20_carboxypep"/>
</dbReference>
<feature type="binding site" evidence="7">
    <location>
        <position position="197"/>
    </location>
    <ligand>
        <name>Zn(2+)</name>
        <dbReference type="ChEBI" id="CHEBI:29105"/>
        <label>1</label>
    </ligand>
</feature>
<feature type="binding site" evidence="7">
    <location>
        <position position="260"/>
    </location>
    <ligand>
        <name>Zn(2+)</name>
        <dbReference type="ChEBI" id="CHEBI:29105"/>
        <label>2</label>
    </ligand>
</feature>
<protein>
    <recommendedName>
        <fullName evidence="9">Peptidase M20 dimerisation domain-containing protein</fullName>
    </recommendedName>
</protein>
<dbReference type="SUPFAM" id="SSF55031">
    <property type="entry name" value="Bacterial exopeptidase dimerisation domain"/>
    <property type="match status" value="1"/>
</dbReference>
<organism evidence="10 11">
    <name type="scientific">Dekkera bruxellensis</name>
    <name type="common">Brettanomyces custersii</name>
    <dbReference type="NCBI Taxonomy" id="5007"/>
    <lineage>
        <taxon>Eukaryota</taxon>
        <taxon>Fungi</taxon>
        <taxon>Dikarya</taxon>
        <taxon>Ascomycota</taxon>
        <taxon>Saccharomycotina</taxon>
        <taxon>Pichiomycetes</taxon>
        <taxon>Pichiales</taxon>
        <taxon>Pichiaceae</taxon>
        <taxon>Brettanomyces</taxon>
    </lineage>
</organism>
<evidence type="ECO:0000256" key="5">
    <source>
        <dbReference type="ARBA" id="ARBA00022833"/>
    </source>
</evidence>
<dbReference type="FunFam" id="1.10.150.900:FF:000003">
    <property type="entry name" value="N-fatty-acyl-amino acid synthase/hydrolase PM20D1"/>
    <property type="match status" value="1"/>
</dbReference>
<evidence type="ECO:0000259" key="9">
    <source>
        <dbReference type="Pfam" id="PF07687"/>
    </source>
</evidence>
<dbReference type="Proteomes" id="UP000663131">
    <property type="component" value="Chromosome 6"/>
</dbReference>
<dbReference type="KEGG" id="bbrx:BRETT_004040"/>
<keyword evidence="3 7" id="KW-0479">Metal-binding</keyword>
<dbReference type="GO" id="GO:0000328">
    <property type="term" value="C:fungal-type vacuole lumen"/>
    <property type="evidence" value="ECO:0007669"/>
    <property type="project" value="TreeGrafter"/>
</dbReference>
<dbReference type="GO" id="GO:0046872">
    <property type="term" value="F:metal ion binding"/>
    <property type="evidence" value="ECO:0007669"/>
    <property type="project" value="UniProtKB-KW"/>
</dbReference>
<dbReference type="InterPro" id="IPR011650">
    <property type="entry name" value="Peptidase_M20_dimer"/>
</dbReference>
<evidence type="ECO:0000256" key="3">
    <source>
        <dbReference type="ARBA" id="ARBA00022723"/>
    </source>
</evidence>
<feature type="active site" evidence="6">
    <location>
        <position position="164"/>
    </location>
</feature>
<dbReference type="RefSeq" id="XP_041136378.1">
    <property type="nucleotide sequence ID" value="XM_041282539.1"/>
</dbReference>
<keyword evidence="8" id="KW-1133">Transmembrane helix</keyword>
<name>A0A871R6Q2_DEKBR</name>
<feature type="binding site" evidence="7">
    <location>
        <position position="232"/>
    </location>
    <ligand>
        <name>Zn(2+)</name>
        <dbReference type="ChEBI" id="CHEBI:29105"/>
        <label>1</label>
    </ligand>
</feature>
<feature type="transmembrane region" description="Helical" evidence="8">
    <location>
        <begin position="21"/>
        <end position="44"/>
    </location>
</feature>
<dbReference type="InterPro" id="IPR001261">
    <property type="entry name" value="ArgE/DapE_CS"/>
</dbReference>
<dbReference type="Gene3D" id="3.30.70.360">
    <property type="match status" value="1"/>
</dbReference>
<dbReference type="FunFam" id="3.40.630.10:FF:000027">
    <property type="entry name" value="N-fatty-acyl-amino acid synthase/hydrolase PM20D1"/>
    <property type="match status" value="1"/>
</dbReference>
<dbReference type="PANTHER" id="PTHR45962">
    <property type="entry name" value="N-FATTY-ACYL-AMINO ACID SYNTHASE/HYDROLASE PM20D1"/>
    <property type="match status" value="1"/>
</dbReference>
<evidence type="ECO:0000313" key="10">
    <source>
        <dbReference type="EMBL" id="QOU19885.1"/>
    </source>
</evidence>
<dbReference type="Gene3D" id="1.10.150.900">
    <property type="match status" value="1"/>
</dbReference>
<dbReference type="GO" id="GO:0004181">
    <property type="term" value="F:metallocarboxypeptidase activity"/>
    <property type="evidence" value="ECO:0007669"/>
    <property type="project" value="InterPro"/>
</dbReference>
<evidence type="ECO:0000256" key="7">
    <source>
        <dbReference type="PIRSR" id="PIRSR037217-2"/>
    </source>
</evidence>
<sequence length="570" mass="64065">MIKLPEDIDVSNKKPRGREKLYLVIITIVITLLTTIVIAGNYLYQKIDPNDGGEICPIIDKIAPKESDGLRSTDFIFDESYKKKSLEAWTKAIQIPSISYDDMGEVGEDSRWNVFKCFDSYFNSTFPKVSSRFDLIHVNTYGLVYILNGTDKTKKPLLLTAHTDVVPVPENTISRWTYPPFEGHFDGEYVWGRGAEDCKNSLVAIFESLELLLGQGFTPKRTIVLGIGFDEEISGHHGAYHIGQYLLNRFGPDSIYLLLDEGGNISEDVYGSSFALPATGEKGYVDVFIKLATTGGHSSIPPSHTSIGIMAKIIDAIEDKPYEPQLIEENPYYKMLQCAAEHSENMDPKLRKNIRSMHLESSKKKVIKAIAENISSKYFISTSQAVDIIHGGLKINALPEEVVTEVNHRIIYGSSIGQIQEKVLRAVRPVAKRFGLSIDAFGVRMEFGDSTPLGKVTLTTYDGLQTAPVTPIENNPTWKLLSGTIRHVFEDSKSAFNVNQKPIFVAPSIMSGNTDTRHYWNLTKNIYRFNPIRGDYSYNIHAIDERVHLDAHLETVAFFYDFVRNADQIR</sequence>
<dbReference type="GeneID" id="64575963"/>
<evidence type="ECO:0000313" key="11">
    <source>
        <dbReference type="Proteomes" id="UP000663131"/>
    </source>
</evidence>
<accession>A0A871R6Q2</accession>
<dbReference type="Pfam" id="PF01546">
    <property type="entry name" value="Peptidase_M20"/>
    <property type="match status" value="1"/>
</dbReference>
<dbReference type="InterPro" id="IPR002933">
    <property type="entry name" value="Peptidase_M20"/>
</dbReference>
<dbReference type="PIRSF" id="PIRSF037217">
    <property type="entry name" value="Carboxypeptidase_S"/>
    <property type="match status" value="1"/>
</dbReference>
<dbReference type="PROSITE" id="PS00758">
    <property type="entry name" value="ARGE_DAPE_CPG2_1"/>
    <property type="match status" value="1"/>
</dbReference>
<keyword evidence="4" id="KW-0378">Hydrolase</keyword>
<evidence type="ECO:0000256" key="8">
    <source>
        <dbReference type="SAM" id="Phobius"/>
    </source>
</evidence>
<dbReference type="EMBL" id="CP063134">
    <property type="protein sequence ID" value="QOU19885.1"/>
    <property type="molecule type" value="Genomic_DNA"/>
</dbReference>
<feature type="active site" description="Proton acceptor" evidence="6">
    <location>
        <position position="231"/>
    </location>
</feature>
<evidence type="ECO:0000256" key="2">
    <source>
        <dbReference type="ARBA" id="ARBA00022670"/>
    </source>
</evidence>
<reference evidence="10" key="2">
    <citation type="journal article" name="BMC Genomics">
        <title>New genome assemblies reveal patterns of domestication and adaptation across Brettanomyces (Dekkera) species.</title>
        <authorList>
            <person name="Roach M.J."/>
            <person name="Borneman A.R."/>
        </authorList>
    </citation>
    <scope>NUCLEOTIDE SEQUENCE</scope>
    <source>
        <strain evidence="10">UCD 2041</strain>
    </source>
</reference>
<keyword evidence="8" id="KW-0812">Transmembrane</keyword>
<dbReference type="GO" id="GO:0016810">
    <property type="term" value="F:hydrolase activity, acting on carbon-nitrogen (but not peptide) bonds"/>
    <property type="evidence" value="ECO:0007669"/>
    <property type="project" value="UniProtKB-ARBA"/>
</dbReference>
<feature type="binding site" evidence="7">
    <location>
        <position position="197"/>
    </location>
    <ligand>
        <name>Zn(2+)</name>
        <dbReference type="ChEBI" id="CHEBI:29105"/>
        <label>2</label>
    </ligand>
</feature>
<dbReference type="GO" id="GO:0006520">
    <property type="term" value="P:amino acid metabolic process"/>
    <property type="evidence" value="ECO:0007669"/>
    <property type="project" value="UniProtKB-ARBA"/>
</dbReference>
<dbReference type="SUPFAM" id="SSF53187">
    <property type="entry name" value="Zn-dependent exopeptidases"/>
    <property type="match status" value="1"/>
</dbReference>
<evidence type="ECO:0000256" key="4">
    <source>
        <dbReference type="ARBA" id="ARBA00022801"/>
    </source>
</evidence>
<dbReference type="GO" id="GO:0005576">
    <property type="term" value="C:extracellular region"/>
    <property type="evidence" value="ECO:0007669"/>
    <property type="project" value="UniProtKB-ARBA"/>
</dbReference>
<gene>
    <name evidence="10" type="ORF">BRETT_004040</name>
</gene>
<comment type="similarity">
    <text evidence="1">Belongs to the peptidase M20A family.</text>
</comment>
<feature type="binding site" evidence="7">
    <location>
        <position position="541"/>
    </location>
    <ligand>
        <name>Zn(2+)</name>
        <dbReference type="ChEBI" id="CHEBI:29105"/>
        <label>1</label>
    </ligand>
</feature>